<dbReference type="KEGG" id="fgi:OP10G_1395"/>
<dbReference type="SUPFAM" id="SSF81301">
    <property type="entry name" value="Nucleotidyltransferase"/>
    <property type="match status" value="1"/>
</dbReference>
<gene>
    <name evidence="1" type="ORF">OP10G_1395</name>
</gene>
<dbReference type="RefSeq" id="WP_025226623.1">
    <property type="nucleotide sequence ID" value="NZ_CP007139.1"/>
</dbReference>
<keyword evidence="2" id="KW-1185">Reference proteome</keyword>
<accession>A0A068NMG0</accession>
<evidence type="ECO:0008006" key="3">
    <source>
        <dbReference type="Google" id="ProtNLM"/>
    </source>
</evidence>
<dbReference type="EMBL" id="CP007139">
    <property type="protein sequence ID" value="AIE84763.1"/>
    <property type="molecule type" value="Genomic_DNA"/>
</dbReference>
<organism evidence="1 2">
    <name type="scientific">Fimbriimonas ginsengisoli Gsoil 348</name>
    <dbReference type="NCBI Taxonomy" id="661478"/>
    <lineage>
        <taxon>Bacteria</taxon>
        <taxon>Bacillati</taxon>
        <taxon>Armatimonadota</taxon>
        <taxon>Fimbriimonadia</taxon>
        <taxon>Fimbriimonadales</taxon>
        <taxon>Fimbriimonadaceae</taxon>
        <taxon>Fimbriimonas</taxon>
    </lineage>
</organism>
<proteinExistence type="predicted"/>
<evidence type="ECO:0000313" key="2">
    <source>
        <dbReference type="Proteomes" id="UP000027982"/>
    </source>
</evidence>
<name>A0A068NMG0_FIMGI</name>
<dbReference type="Gene3D" id="3.30.460.10">
    <property type="entry name" value="Beta Polymerase, domain 2"/>
    <property type="match status" value="1"/>
</dbReference>
<dbReference type="eggNOG" id="ENOG502ZAIF">
    <property type="taxonomic scope" value="Bacteria"/>
</dbReference>
<protein>
    <recommendedName>
        <fullName evidence="3">Nucleotidyltransferase domain-containing protein</fullName>
    </recommendedName>
</protein>
<evidence type="ECO:0000313" key="1">
    <source>
        <dbReference type="EMBL" id="AIE84763.1"/>
    </source>
</evidence>
<dbReference type="Proteomes" id="UP000027982">
    <property type="component" value="Chromosome"/>
</dbReference>
<reference evidence="1 2" key="1">
    <citation type="journal article" date="2014" name="PLoS ONE">
        <title>The first complete genome sequence of the class fimbriimonadia in the phylum armatimonadetes.</title>
        <authorList>
            <person name="Hu Z.Y."/>
            <person name="Wang Y.Z."/>
            <person name="Im W.T."/>
            <person name="Wang S.Y."/>
            <person name="Zhao G.P."/>
            <person name="Zheng H.J."/>
            <person name="Quan Z.X."/>
        </authorList>
    </citation>
    <scope>NUCLEOTIDE SEQUENCE [LARGE SCALE GENOMIC DNA]</scope>
    <source>
        <strain evidence="1">Gsoil 348</strain>
    </source>
</reference>
<dbReference type="InterPro" id="IPR043519">
    <property type="entry name" value="NT_sf"/>
</dbReference>
<dbReference type="AlphaFoldDB" id="A0A068NMG0"/>
<dbReference type="HOGENOM" id="CLU_1019148_0_0_0"/>
<sequence length="268" mass="30225">MRFKESELAGARDRLLPAIRSHLIRQQGVVGLFLAGSIPAGTADAYSDIDLKVVVRPGRYLDFVTRRLELPRNWPGFLFNEWVENAAHCVSHFRPFLKVDVYYLNEEALAPTPWLSLPTEILYDPEGIVWEVVERSQRLRFEPDPNEIDRSIGKGLAAAHEAYRRIQRGELAYAQSLLDELRLNMAMADDWLGGRPAQSIALSRIEQRGSELLLAVLRASYVPLDVEEMKGALARLVGAYRAQVAELHGRFAPGRPLENDLEALDIVL</sequence>